<dbReference type="Pfam" id="PF00493">
    <property type="entry name" value="MCM"/>
    <property type="match status" value="1"/>
</dbReference>
<organism evidence="8 9">
    <name type="scientific">Methanococcus maripaludis</name>
    <name type="common">Methanococcus deltae</name>
    <dbReference type="NCBI Taxonomy" id="39152"/>
    <lineage>
        <taxon>Archaea</taxon>
        <taxon>Methanobacteriati</taxon>
        <taxon>Methanobacteriota</taxon>
        <taxon>Methanomada group</taxon>
        <taxon>Methanococci</taxon>
        <taxon>Methanococcales</taxon>
        <taxon>Methanococcaceae</taxon>
        <taxon>Methanococcus</taxon>
    </lineage>
</organism>
<dbReference type="Pfam" id="PF17855">
    <property type="entry name" value="MCM_lid"/>
    <property type="match status" value="1"/>
</dbReference>
<evidence type="ECO:0000313" key="9">
    <source>
        <dbReference type="Proteomes" id="UP000567099"/>
    </source>
</evidence>
<keyword evidence="8" id="KW-0347">Helicase</keyword>
<dbReference type="GO" id="GO:0042555">
    <property type="term" value="C:MCM complex"/>
    <property type="evidence" value="ECO:0007669"/>
    <property type="project" value="TreeGrafter"/>
</dbReference>
<dbReference type="InterPro" id="IPR027417">
    <property type="entry name" value="P-loop_NTPase"/>
</dbReference>
<evidence type="ECO:0000256" key="2">
    <source>
        <dbReference type="ARBA" id="ARBA00022705"/>
    </source>
</evidence>
<dbReference type="Gene3D" id="1.10.10.10">
    <property type="entry name" value="Winged helix-like DNA-binding domain superfamily/Winged helix DNA-binding domain"/>
    <property type="match status" value="1"/>
</dbReference>
<name>A0A7J9PMM4_METMI</name>
<dbReference type="InterPro" id="IPR001208">
    <property type="entry name" value="MCM_dom"/>
</dbReference>
<keyword evidence="3 6" id="KW-0547">Nucleotide-binding</keyword>
<dbReference type="InterPro" id="IPR012340">
    <property type="entry name" value="NA-bd_OB-fold"/>
</dbReference>
<dbReference type="GO" id="GO:0003697">
    <property type="term" value="F:single-stranded DNA binding"/>
    <property type="evidence" value="ECO:0007669"/>
    <property type="project" value="TreeGrafter"/>
</dbReference>
<dbReference type="AlphaFoldDB" id="A0A7J9PMM4"/>
<dbReference type="GO" id="GO:0006260">
    <property type="term" value="P:DNA replication"/>
    <property type="evidence" value="ECO:0007669"/>
    <property type="project" value="UniProtKB-KW"/>
</dbReference>
<evidence type="ECO:0000256" key="5">
    <source>
        <dbReference type="ARBA" id="ARBA00023125"/>
    </source>
</evidence>
<gene>
    <name evidence="8" type="ORF">HNP94_000976</name>
</gene>
<evidence type="ECO:0000313" key="8">
    <source>
        <dbReference type="EMBL" id="MBA2863976.1"/>
    </source>
</evidence>
<reference evidence="8 9" key="1">
    <citation type="submission" date="2020-07" db="EMBL/GenBank/DDBJ databases">
        <title>Genomic Encyclopedia of Type Strains, Phase IV (KMG-V): Genome sequencing to study the core and pangenomes of soil and plant-associated prokaryotes.</title>
        <authorList>
            <person name="Whitman W."/>
        </authorList>
    </citation>
    <scope>NUCLEOTIDE SEQUENCE [LARGE SCALE GENOMIC DNA]</scope>
    <source>
        <strain evidence="8 9">C13</strain>
    </source>
</reference>
<dbReference type="InterPro" id="IPR036388">
    <property type="entry name" value="WH-like_DNA-bd_sf"/>
</dbReference>
<dbReference type="PANTHER" id="PTHR11630">
    <property type="entry name" value="DNA REPLICATION LICENSING FACTOR MCM FAMILY MEMBER"/>
    <property type="match status" value="1"/>
</dbReference>
<dbReference type="EC" id="3.6.4.-" evidence="8"/>
<evidence type="ECO:0000256" key="3">
    <source>
        <dbReference type="ARBA" id="ARBA00022741"/>
    </source>
</evidence>
<dbReference type="SUPFAM" id="SSF50249">
    <property type="entry name" value="Nucleic acid-binding proteins"/>
    <property type="match status" value="1"/>
</dbReference>
<feature type="domain" description="MCM C-terminal AAA(+) ATPase" evidence="7">
    <location>
        <begin position="276"/>
        <end position="477"/>
    </location>
</feature>
<dbReference type="Proteomes" id="UP000567099">
    <property type="component" value="Unassembled WGS sequence"/>
</dbReference>
<sequence>MDDKRIQDLRPITTDYLKVSNLKDIQNHENVITVNLGEWYQSDPIGAVPFLDFLEEFPKEGIQLLEECYSDAFYALNGEKISAVVAVYNLPKIINQTKEGKLNEMEDIKVKTYGKIMEVEGIIVLATKIKMAMKRACFVCTQCGEKKVVNIDNPHEAFFEPACPKCAQNMLLLEDDPDTHYTDFQEIKIQEPLDKMSDPEAPPKYVSIFLENSPGFYTGRVKVTGMITKTQKNKRIMLYDLVFKGSHCKDVEEKLESDFTEEEAEIFKKASKIPNIIEIMSDLLFYEIKGHEQVKKAIFLQQIKGVKKGNKRADSHILLITDPGTGKSVMLRKLVLIEGNVYGSANMASGVGLTAGVVQERTEIGDSTYVVKPGLLVRANKGTACIDEFATMKNHDPILEAMESQTIHLNKGGINAKLPAECAILAAANPKWGRYDPNVSVYEQINLASPIISRFDLIFPIKDEPNPVKDKAIAEHIINIHRSYLGTTKNEAIVLASKEIDGITIDFKFIKKYIAYARTKTPIITVEAEKILKDYYLDMRKGSVQITARQLEAAIRIAEEFAKAKLKDSVDKEEAQEAIDLMNESLNQVAYDPETGQFDVDKISGPSNSERKHMGAVEDAIKDLQKESEDGTALFIDIIERTELSEEQVHKAITKLKTNADIDEPKTGKFRVM</sequence>
<evidence type="ECO:0000259" key="7">
    <source>
        <dbReference type="PROSITE" id="PS50051"/>
    </source>
</evidence>
<dbReference type="PROSITE" id="PS50051">
    <property type="entry name" value="MCM_2"/>
    <property type="match status" value="1"/>
</dbReference>
<dbReference type="Pfam" id="PF17207">
    <property type="entry name" value="MCM_OB"/>
    <property type="match status" value="1"/>
</dbReference>
<dbReference type="Gene3D" id="2.40.50.140">
    <property type="entry name" value="Nucleic acid-binding proteins"/>
    <property type="match status" value="1"/>
</dbReference>
<dbReference type="PANTHER" id="PTHR11630:SF66">
    <property type="entry name" value="DNA REPLICATION LICENSING FACTOR MCM4"/>
    <property type="match status" value="1"/>
</dbReference>
<protein>
    <submittedName>
        <fullName evidence="8">Replicative DNA helicase Mcm</fullName>
        <ecNumber evidence="8">3.6.4.-</ecNumber>
    </submittedName>
</protein>
<dbReference type="GO" id="GO:0016787">
    <property type="term" value="F:hydrolase activity"/>
    <property type="evidence" value="ECO:0007669"/>
    <property type="project" value="UniProtKB-KW"/>
</dbReference>
<keyword evidence="4 6" id="KW-0067">ATP-binding</keyword>
<dbReference type="PRINTS" id="PR01657">
    <property type="entry name" value="MCMFAMILY"/>
</dbReference>
<dbReference type="EMBL" id="JACDUO010000001">
    <property type="protein sequence ID" value="MBA2863976.1"/>
    <property type="molecule type" value="Genomic_DNA"/>
</dbReference>
<dbReference type="Gene3D" id="2.20.28.10">
    <property type="match status" value="1"/>
</dbReference>
<dbReference type="InterPro" id="IPR041562">
    <property type="entry name" value="MCM_lid"/>
</dbReference>
<comment type="caution">
    <text evidence="8">The sequence shown here is derived from an EMBL/GenBank/DDBJ whole genome shotgun (WGS) entry which is preliminary data.</text>
</comment>
<dbReference type="SUPFAM" id="SSF52540">
    <property type="entry name" value="P-loop containing nucleoside triphosphate hydrolases"/>
    <property type="match status" value="1"/>
</dbReference>
<dbReference type="SMART" id="SM00350">
    <property type="entry name" value="MCM"/>
    <property type="match status" value="1"/>
</dbReference>
<keyword evidence="2" id="KW-0235">DNA replication</keyword>
<dbReference type="RefSeq" id="WP_181504961.1">
    <property type="nucleotide sequence ID" value="NZ_JACDUO010000001.1"/>
</dbReference>
<dbReference type="InterPro" id="IPR031327">
    <property type="entry name" value="MCM"/>
</dbReference>
<dbReference type="GO" id="GO:0005524">
    <property type="term" value="F:ATP binding"/>
    <property type="evidence" value="ECO:0007669"/>
    <property type="project" value="UniProtKB-KW"/>
</dbReference>
<evidence type="ECO:0000256" key="4">
    <source>
        <dbReference type="ARBA" id="ARBA00022840"/>
    </source>
</evidence>
<dbReference type="CDD" id="cd17706">
    <property type="entry name" value="MCM"/>
    <property type="match status" value="1"/>
</dbReference>
<dbReference type="GO" id="GO:0017116">
    <property type="term" value="F:single-stranded DNA helicase activity"/>
    <property type="evidence" value="ECO:0007669"/>
    <property type="project" value="TreeGrafter"/>
</dbReference>
<evidence type="ECO:0000256" key="6">
    <source>
        <dbReference type="RuleBase" id="RU004070"/>
    </source>
</evidence>
<evidence type="ECO:0000256" key="1">
    <source>
        <dbReference type="ARBA" id="ARBA00008010"/>
    </source>
</evidence>
<keyword evidence="5 6" id="KW-0238">DNA-binding</keyword>
<accession>A0A7J9PMM4</accession>
<dbReference type="InterPro" id="IPR033762">
    <property type="entry name" value="MCM_OB"/>
</dbReference>
<dbReference type="Gene3D" id="3.40.50.300">
    <property type="entry name" value="P-loop containing nucleotide triphosphate hydrolases"/>
    <property type="match status" value="1"/>
</dbReference>
<comment type="similarity">
    <text evidence="1 6">Belongs to the MCM family.</text>
</comment>
<proteinExistence type="inferred from homology"/>
<keyword evidence="8" id="KW-0378">Hydrolase</keyword>